<name>A0A4S4M404_9APHY</name>
<protein>
    <recommendedName>
        <fullName evidence="6">FAD-binding domain-containing protein</fullName>
    </recommendedName>
</protein>
<dbReference type="Gene3D" id="3.30.9.60">
    <property type="match status" value="1"/>
</dbReference>
<accession>A0A4S4M404</accession>
<feature type="domain" description="Pyridine nucleotide-disulphide oxidoreductase N-terminal" evidence="2">
    <location>
        <begin position="10"/>
        <end position="48"/>
    </location>
</feature>
<dbReference type="PANTHER" id="PTHR47469:SF2">
    <property type="entry name" value="OS06G0597600 PROTEIN"/>
    <property type="match status" value="1"/>
</dbReference>
<dbReference type="PANTHER" id="PTHR47469">
    <property type="entry name" value="MONOOXYGENASE-LIKE"/>
    <property type="match status" value="1"/>
</dbReference>
<dbReference type="AlphaFoldDB" id="A0A4S4M404"/>
<dbReference type="Gene3D" id="3.50.50.60">
    <property type="entry name" value="FAD/NAD(P)-binding domain"/>
    <property type="match status" value="1"/>
</dbReference>
<evidence type="ECO:0000256" key="1">
    <source>
        <dbReference type="SAM" id="Phobius"/>
    </source>
</evidence>
<dbReference type="Proteomes" id="UP000308730">
    <property type="component" value="Unassembled WGS sequence"/>
</dbReference>
<dbReference type="PRINTS" id="PR00420">
    <property type="entry name" value="RNGMNOXGNASE"/>
</dbReference>
<organism evidence="4 5">
    <name type="scientific">Antrodiella citrinella</name>
    <dbReference type="NCBI Taxonomy" id="2447956"/>
    <lineage>
        <taxon>Eukaryota</taxon>
        <taxon>Fungi</taxon>
        <taxon>Dikarya</taxon>
        <taxon>Basidiomycota</taxon>
        <taxon>Agaricomycotina</taxon>
        <taxon>Agaricomycetes</taxon>
        <taxon>Polyporales</taxon>
        <taxon>Steccherinaceae</taxon>
        <taxon>Antrodiella</taxon>
    </lineage>
</organism>
<keyword evidence="1" id="KW-0812">Transmembrane</keyword>
<sequence length="388" mass="43474">MSTSTSPLLRIVVAGGSITGLMAAIVLKRLGHDVTVYERVPAVLLKDRGAGMGLLNEAIQFLAKHDLTHTPAGCPCLFRQWVDKYGKEVPNPLEGDVKGTYVHRYEVFKVEPKEGSKALDVYMRSREEGTERIVEAEMVICADGAGGTLRRFLLGGSNERTYVGYVAWRGIVLESELSPETQELLRDHVVFHHQPRLQTVSYMIPGPTGSVNPGERWMNWLWYTNIERGSAEWVESMTDIDGVQHRWTMPHGKMSPSVWERQVTEGQEWLPAYVAEMMRKTKVPFIQAIADNSTSKAAFLDGRVLMLGDAVAGLRPHTAASCYHAVFQALLLERLMSESKGTLGTEQVETYEREVLAYSKKISDMGIKMGDLSQFEEHPMQRLSDESK</sequence>
<keyword evidence="5" id="KW-1185">Reference proteome</keyword>
<dbReference type="InterPro" id="IPR039648">
    <property type="entry name" value="DHPH_N"/>
</dbReference>
<feature type="domain" description="2,6-dihydroxypyridine 3-monooxygenase substrate binding" evidence="3">
    <location>
        <begin position="162"/>
        <end position="291"/>
    </location>
</feature>
<dbReference type="InterPro" id="IPR036188">
    <property type="entry name" value="FAD/NAD-bd_sf"/>
</dbReference>
<evidence type="ECO:0000313" key="4">
    <source>
        <dbReference type="EMBL" id="THH18981.1"/>
    </source>
</evidence>
<gene>
    <name evidence="4" type="ORF">EUX98_g8867</name>
</gene>
<evidence type="ECO:0000259" key="3">
    <source>
        <dbReference type="Pfam" id="PF22607"/>
    </source>
</evidence>
<evidence type="ECO:0000313" key="5">
    <source>
        <dbReference type="Proteomes" id="UP000308730"/>
    </source>
</evidence>
<dbReference type="EMBL" id="SGPM01000564">
    <property type="protein sequence ID" value="THH18981.1"/>
    <property type="molecule type" value="Genomic_DNA"/>
</dbReference>
<evidence type="ECO:0008006" key="6">
    <source>
        <dbReference type="Google" id="ProtNLM"/>
    </source>
</evidence>
<dbReference type="Pfam" id="PF00070">
    <property type="entry name" value="Pyr_redox"/>
    <property type="match status" value="1"/>
</dbReference>
<dbReference type="SUPFAM" id="SSF54373">
    <property type="entry name" value="FAD-linked reductases, C-terminal domain"/>
    <property type="match status" value="1"/>
</dbReference>
<reference evidence="4 5" key="1">
    <citation type="submission" date="2019-02" db="EMBL/GenBank/DDBJ databases">
        <title>Genome sequencing of the rare red list fungi Antrodiella citrinella (Flaviporus citrinellus).</title>
        <authorList>
            <person name="Buettner E."/>
            <person name="Kellner H."/>
        </authorList>
    </citation>
    <scope>NUCLEOTIDE SEQUENCE [LARGE SCALE GENOMIC DNA]</scope>
    <source>
        <strain evidence="4 5">DSM 108506</strain>
    </source>
</reference>
<feature type="transmembrane region" description="Helical" evidence="1">
    <location>
        <begin position="7"/>
        <end position="27"/>
    </location>
</feature>
<dbReference type="SUPFAM" id="SSF51905">
    <property type="entry name" value="FAD/NAD(P)-binding domain"/>
    <property type="match status" value="1"/>
</dbReference>
<dbReference type="InterPro" id="IPR054707">
    <property type="entry name" value="DhpH_subs-bd"/>
</dbReference>
<keyword evidence="1" id="KW-1133">Transmembrane helix</keyword>
<proteinExistence type="predicted"/>
<comment type="caution">
    <text evidence="4">The sequence shown here is derived from an EMBL/GenBank/DDBJ whole genome shotgun (WGS) entry which is preliminary data.</text>
</comment>
<dbReference type="OrthoDB" id="655030at2759"/>
<evidence type="ECO:0000259" key="2">
    <source>
        <dbReference type="Pfam" id="PF00070"/>
    </source>
</evidence>
<dbReference type="InterPro" id="IPR053212">
    <property type="entry name" value="DHP_3-monooxygenase"/>
</dbReference>
<keyword evidence="1" id="KW-0472">Membrane</keyword>
<dbReference type="Pfam" id="PF22607">
    <property type="entry name" value="FAD_binding-like"/>
    <property type="match status" value="1"/>
</dbReference>